<name>A8Q6F9_MALGO</name>
<dbReference type="GeneID" id="5854275"/>
<dbReference type="Pfam" id="PF10419">
    <property type="entry name" value="TFIIIC_sub6"/>
    <property type="match status" value="1"/>
</dbReference>
<evidence type="ECO:0000313" key="2">
    <source>
        <dbReference type="EMBL" id="EDP42754.1"/>
    </source>
</evidence>
<dbReference type="RefSeq" id="XP_001729968.1">
    <property type="nucleotide sequence ID" value="XM_001729916.1"/>
</dbReference>
<gene>
    <name evidence="2" type="ORF">MGL_2954</name>
</gene>
<dbReference type="KEGG" id="mgl:MGL_2954"/>
<dbReference type="AlphaFoldDB" id="A8Q6F9"/>
<dbReference type="InParanoid" id="A8Q6F9"/>
<dbReference type="Gene3D" id="2.60.40.4370">
    <property type="match status" value="1"/>
</dbReference>
<evidence type="ECO:0000259" key="1">
    <source>
        <dbReference type="Pfam" id="PF10419"/>
    </source>
</evidence>
<comment type="caution">
    <text evidence="2">The sequence shown here is derived from an EMBL/GenBank/DDBJ whole genome shotgun (WGS) entry which is preliminary data.</text>
</comment>
<proteinExistence type="predicted"/>
<dbReference type="OrthoDB" id="1877767at2759"/>
<dbReference type="EMBL" id="AAYY01000010">
    <property type="protein sequence ID" value="EDP42754.1"/>
    <property type="molecule type" value="Genomic_DNA"/>
</dbReference>
<reference evidence="2 3" key="1">
    <citation type="journal article" date="2007" name="Proc. Natl. Acad. Sci. U.S.A.">
        <title>Dandruff-associated Malassezia genomes reveal convergent and divergent virulence traits shared with plant and human fungal pathogens.</title>
        <authorList>
            <person name="Xu J."/>
            <person name="Saunders C.W."/>
            <person name="Hu P."/>
            <person name="Grant R.A."/>
            <person name="Boekhout T."/>
            <person name="Kuramae E.E."/>
            <person name="Kronstad J.W."/>
            <person name="Deangelis Y.M."/>
            <person name="Reeder N.L."/>
            <person name="Johnstone K.R."/>
            <person name="Leland M."/>
            <person name="Fieno A.M."/>
            <person name="Begley W.M."/>
            <person name="Sun Y."/>
            <person name="Lacey M.P."/>
            <person name="Chaudhary T."/>
            <person name="Keough T."/>
            <person name="Chu L."/>
            <person name="Sears R."/>
            <person name="Yuan B."/>
            <person name="Dawson T.L.Jr."/>
        </authorList>
    </citation>
    <scope>NUCLEOTIDE SEQUENCE [LARGE SCALE GENOMIC DNA]</scope>
    <source>
        <strain evidence="3">ATCC MYA-4612 / CBS 7966</strain>
    </source>
</reference>
<dbReference type="STRING" id="425265.A8Q6F9"/>
<accession>A8Q6F9</accession>
<dbReference type="VEuPathDB" id="FungiDB:MGL_2954"/>
<organism evidence="2 3">
    <name type="scientific">Malassezia globosa (strain ATCC MYA-4612 / CBS 7966)</name>
    <name type="common">Dandruff-associated fungus</name>
    <dbReference type="NCBI Taxonomy" id="425265"/>
    <lineage>
        <taxon>Eukaryota</taxon>
        <taxon>Fungi</taxon>
        <taxon>Dikarya</taxon>
        <taxon>Basidiomycota</taxon>
        <taxon>Ustilaginomycotina</taxon>
        <taxon>Malasseziomycetes</taxon>
        <taxon>Malasseziales</taxon>
        <taxon>Malasseziaceae</taxon>
        <taxon>Malassezia</taxon>
    </lineage>
</organism>
<keyword evidence="3" id="KW-1185">Reference proteome</keyword>
<dbReference type="Proteomes" id="UP000008837">
    <property type="component" value="Unassembled WGS sequence"/>
</dbReference>
<sequence length="106" mass="11621">MTSLIDSSWERVDEFLPPGIAAEDDSWELVEDSTELVLLDLPHTKQTESSAWSQVPAAPGTSVVLTGLDTPMPLLKVGETVMQGTYDELLGSEIVLKLERTLLPLR</sequence>
<evidence type="ECO:0000313" key="3">
    <source>
        <dbReference type="Proteomes" id="UP000008837"/>
    </source>
</evidence>
<protein>
    <recommendedName>
        <fullName evidence="1">Transcription factor TFIIIC triple barrel domain-containing protein</fullName>
    </recommendedName>
</protein>
<dbReference type="InterPro" id="IPR019481">
    <property type="entry name" value="TFIIIC_triple_barrel"/>
</dbReference>
<feature type="domain" description="Transcription factor TFIIIC triple barrel" evidence="1">
    <location>
        <begin position="32"/>
        <end position="98"/>
    </location>
</feature>